<accession>A0A5J6SLX2</accession>
<name>A0A5J6SLX2_9BACI</name>
<proteinExistence type="predicted"/>
<dbReference type="RefSeq" id="WP_151699929.1">
    <property type="nucleotide sequence ID" value="NZ_CP031223.1"/>
</dbReference>
<protein>
    <submittedName>
        <fullName evidence="1">Uncharacterized protein</fullName>
    </submittedName>
</protein>
<dbReference type="KEGG" id="psyo:PB01_09235"/>
<organism evidence="1 2">
    <name type="scientific">Psychrobacillus glaciei</name>
    <dbReference type="NCBI Taxonomy" id="2283160"/>
    <lineage>
        <taxon>Bacteria</taxon>
        <taxon>Bacillati</taxon>
        <taxon>Bacillota</taxon>
        <taxon>Bacilli</taxon>
        <taxon>Bacillales</taxon>
        <taxon>Bacillaceae</taxon>
        <taxon>Psychrobacillus</taxon>
    </lineage>
</organism>
<reference evidence="1 2" key="1">
    <citation type="submission" date="2018-07" db="EMBL/GenBank/DDBJ databases">
        <title>Complete genome sequence of Psychrobacillus sp. PB01, isolated from iceberg, and comparative genome analysis of Psychrobacillus strains.</title>
        <authorList>
            <person name="Lee P.C."/>
        </authorList>
    </citation>
    <scope>NUCLEOTIDE SEQUENCE [LARGE SCALE GENOMIC DNA]</scope>
    <source>
        <strain evidence="1 2">PB01</strain>
    </source>
</reference>
<sequence length="148" mass="17197">MKKIIVLMFFVINIAGCNGIPMPSNSTNYVQAQGNVIVKDQNYPMIIGDFEWKENDFETRKISESNIYDLADEFNTLEVEKNEKLKIEIEQNPSSIIVNQWNEDGTIVTFERKGNEIILPSEVGYYIYEVLAEWNEGRITYIFDINIK</sequence>
<keyword evidence="2" id="KW-1185">Reference proteome</keyword>
<evidence type="ECO:0000313" key="1">
    <source>
        <dbReference type="EMBL" id="QFF99000.1"/>
    </source>
</evidence>
<evidence type="ECO:0000313" key="2">
    <source>
        <dbReference type="Proteomes" id="UP000325517"/>
    </source>
</evidence>
<dbReference type="OrthoDB" id="2452352at2"/>
<dbReference type="AlphaFoldDB" id="A0A5J6SLX2"/>
<dbReference type="Proteomes" id="UP000325517">
    <property type="component" value="Chromosome"/>
</dbReference>
<gene>
    <name evidence="1" type="ORF">PB01_09235</name>
</gene>
<dbReference type="EMBL" id="CP031223">
    <property type="protein sequence ID" value="QFF99000.1"/>
    <property type="molecule type" value="Genomic_DNA"/>
</dbReference>